<dbReference type="InterPro" id="IPR031623">
    <property type="entry name" value="HisKA_4TM"/>
</dbReference>
<dbReference type="Pfam" id="PF02518">
    <property type="entry name" value="HATPase_c"/>
    <property type="match status" value="1"/>
</dbReference>
<name>A0ABD5MDI8_9EURY</name>
<reference evidence="9 10" key="1">
    <citation type="submission" date="2024-08" db="EMBL/GenBank/DDBJ databases">
        <title>Halobellus sp. MBLA0158 whole genome sequence.</title>
        <authorList>
            <person name="Hwang C.Y."/>
            <person name="Cho E.-S."/>
            <person name="Seo M.-J."/>
        </authorList>
    </citation>
    <scope>NUCLEOTIDE SEQUENCE [LARGE SCALE GENOMIC DNA]</scope>
    <source>
        <strain evidence="9 10">MBLA0158</strain>
    </source>
</reference>
<evidence type="ECO:0000256" key="7">
    <source>
        <dbReference type="SAM" id="Phobius"/>
    </source>
</evidence>
<evidence type="ECO:0000259" key="8">
    <source>
        <dbReference type="PROSITE" id="PS50109"/>
    </source>
</evidence>
<dbReference type="Gene3D" id="3.30.565.10">
    <property type="entry name" value="Histidine kinase-like ATPase, C-terminal domain"/>
    <property type="match status" value="1"/>
</dbReference>
<dbReference type="AlphaFoldDB" id="A0ABD5MDI8"/>
<dbReference type="EMBL" id="JBGNYA010000001">
    <property type="protein sequence ID" value="MFA1611058.1"/>
    <property type="molecule type" value="Genomic_DNA"/>
</dbReference>
<comment type="catalytic activity">
    <reaction evidence="1">
        <text>ATP + protein L-histidine = ADP + protein N-phospho-L-histidine.</text>
        <dbReference type="EC" id="2.7.13.3"/>
    </reaction>
</comment>
<dbReference type="InterPro" id="IPR050980">
    <property type="entry name" value="2C_sensor_his_kinase"/>
</dbReference>
<dbReference type="InterPro" id="IPR003594">
    <property type="entry name" value="HATPase_dom"/>
</dbReference>
<gene>
    <name evidence="9" type="ORF">OS889_08585</name>
</gene>
<keyword evidence="7" id="KW-0472">Membrane</keyword>
<dbReference type="Proteomes" id="UP001570511">
    <property type="component" value="Unassembled WGS sequence"/>
</dbReference>
<proteinExistence type="predicted"/>
<feature type="domain" description="Histidine kinase" evidence="8">
    <location>
        <begin position="152"/>
        <end position="340"/>
    </location>
</feature>
<evidence type="ECO:0000313" key="9">
    <source>
        <dbReference type="EMBL" id="MFA1611058.1"/>
    </source>
</evidence>
<evidence type="ECO:0000313" key="10">
    <source>
        <dbReference type="Proteomes" id="UP001570511"/>
    </source>
</evidence>
<sequence length="340" mass="37204">MTLSRRAKARLGLAIVFGIAIALLSFHARHLLDPNENVWTFLYGILIPMGYSAGVLIGGLWLWRRDVAGEYVLRVGIWCGIGVLALGLIAATTILHDLAEGGAIHDPLTNVANLVSAGAIIGFVVGIYDTRQQIAKTEIRRLNSQLTVLNRVLRHDIRNSANVILGYADLLTEDAVTTENAVATDDVARTIKRRAADVVALGEKARDIEGLFNASEFDREAFDVADLVTTCADRIRRDYPDSSIELDLSVSEDRRTVYAHPLLESAIESVLENAIEHNDKDAPRVRIEVESTSASAPVEIRIADNGPGISRDEIATIERGYETHLDHASGLGLWLAQWIV</sequence>
<accession>A0ABD5MDI8</accession>
<evidence type="ECO:0000256" key="4">
    <source>
        <dbReference type="ARBA" id="ARBA00022741"/>
    </source>
</evidence>
<dbReference type="InterPro" id="IPR036890">
    <property type="entry name" value="HATPase_C_sf"/>
</dbReference>
<evidence type="ECO:0000256" key="2">
    <source>
        <dbReference type="ARBA" id="ARBA00012438"/>
    </source>
</evidence>
<evidence type="ECO:0000256" key="3">
    <source>
        <dbReference type="ARBA" id="ARBA00022679"/>
    </source>
</evidence>
<feature type="transmembrane region" description="Helical" evidence="7">
    <location>
        <begin position="38"/>
        <end position="63"/>
    </location>
</feature>
<feature type="transmembrane region" description="Helical" evidence="7">
    <location>
        <begin position="75"/>
        <end position="96"/>
    </location>
</feature>
<keyword evidence="5" id="KW-0418">Kinase</keyword>
<evidence type="ECO:0000256" key="6">
    <source>
        <dbReference type="ARBA" id="ARBA00022840"/>
    </source>
</evidence>
<comment type="caution">
    <text evidence="9">The sequence shown here is derived from an EMBL/GenBank/DDBJ whole genome shotgun (WGS) entry which is preliminary data.</text>
</comment>
<dbReference type="GO" id="GO:0004673">
    <property type="term" value="F:protein histidine kinase activity"/>
    <property type="evidence" value="ECO:0007669"/>
    <property type="project" value="UniProtKB-EC"/>
</dbReference>
<dbReference type="SUPFAM" id="SSF55874">
    <property type="entry name" value="ATPase domain of HSP90 chaperone/DNA topoisomerase II/histidine kinase"/>
    <property type="match status" value="1"/>
</dbReference>
<dbReference type="EC" id="2.7.13.3" evidence="2"/>
<keyword evidence="7" id="KW-1133">Transmembrane helix</keyword>
<feature type="transmembrane region" description="Helical" evidence="7">
    <location>
        <begin position="108"/>
        <end position="128"/>
    </location>
</feature>
<evidence type="ECO:0000256" key="1">
    <source>
        <dbReference type="ARBA" id="ARBA00000085"/>
    </source>
</evidence>
<evidence type="ECO:0000256" key="5">
    <source>
        <dbReference type="ARBA" id="ARBA00022777"/>
    </source>
</evidence>
<dbReference type="PANTHER" id="PTHR44936">
    <property type="entry name" value="SENSOR PROTEIN CREC"/>
    <property type="match status" value="1"/>
</dbReference>
<keyword evidence="7" id="KW-0812">Transmembrane</keyword>
<protein>
    <recommendedName>
        <fullName evidence="2">histidine kinase</fullName>
        <ecNumber evidence="2">2.7.13.3</ecNumber>
    </recommendedName>
</protein>
<dbReference type="RefSeq" id="WP_372389061.1">
    <property type="nucleotide sequence ID" value="NZ_JBGNYA010000001.1"/>
</dbReference>
<keyword evidence="6 9" id="KW-0067">ATP-binding</keyword>
<keyword evidence="4" id="KW-0547">Nucleotide-binding</keyword>
<keyword evidence="3" id="KW-0808">Transferase</keyword>
<dbReference type="GO" id="GO:0005524">
    <property type="term" value="F:ATP binding"/>
    <property type="evidence" value="ECO:0007669"/>
    <property type="project" value="UniProtKB-KW"/>
</dbReference>
<keyword evidence="10" id="KW-1185">Reference proteome</keyword>
<dbReference type="PANTHER" id="PTHR44936:SF10">
    <property type="entry name" value="SENSOR PROTEIN RSTB"/>
    <property type="match status" value="1"/>
</dbReference>
<organism evidence="9 10">
    <name type="scientific">Halobellus rubicundus</name>
    <dbReference type="NCBI Taxonomy" id="2996466"/>
    <lineage>
        <taxon>Archaea</taxon>
        <taxon>Methanobacteriati</taxon>
        <taxon>Methanobacteriota</taxon>
        <taxon>Stenosarchaea group</taxon>
        <taxon>Halobacteria</taxon>
        <taxon>Halobacteriales</taxon>
        <taxon>Haloferacaceae</taxon>
        <taxon>Halobellus</taxon>
    </lineage>
</organism>
<dbReference type="InterPro" id="IPR005467">
    <property type="entry name" value="His_kinase_dom"/>
</dbReference>
<dbReference type="Pfam" id="PF16926">
    <property type="entry name" value="HisKA_4TM"/>
    <property type="match status" value="1"/>
</dbReference>
<dbReference type="PROSITE" id="PS50109">
    <property type="entry name" value="HIS_KIN"/>
    <property type="match status" value="1"/>
</dbReference>